<dbReference type="Proteomes" id="UP000192731">
    <property type="component" value="Unassembled WGS sequence"/>
</dbReference>
<accession>A0A1W1V5F6</accession>
<dbReference type="EMBL" id="FWWT01000015">
    <property type="protein sequence ID" value="SMB88271.1"/>
    <property type="molecule type" value="Genomic_DNA"/>
</dbReference>
<organism evidence="1 2">
    <name type="scientific">Desulfonispora thiosulfatigenes DSM 11270</name>
    <dbReference type="NCBI Taxonomy" id="656914"/>
    <lineage>
        <taxon>Bacteria</taxon>
        <taxon>Bacillati</taxon>
        <taxon>Bacillota</taxon>
        <taxon>Clostridia</taxon>
        <taxon>Eubacteriales</taxon>
        <taxon>Peptococcaceae</taxon>
        <taxon>Desulfonispora</taxon>
    </lineage>
</organism>
<proteinExistence type="predicted"/>
<reference evidence="1 2" key="1">
    <citation type="submission" date="2017-04" db="EMBL/GenBank/DDBJ databases">
        <authorList>
            <person name="Afonso C.L."/>
            <person name="Miller P.J."/>
            <person name="Scott M.A."/>
            <person name="Spackman E."/>
            <person name="Goraichik I."/>
            <person name="Dimitrov K.M."/>
            <person name="Suarez D.L."/>
            <person name="Swayne D.E."/>
        </authorList>
    </citation>
    <scope>NUCLEOTIDE SEQUENCE [LARGE SCALE GENOMIC DNA]</scope>
    <source>
        <strain evidence="1 2">DSM 11270</strain>
    </source>
</reference>
<evidence type="ECO:0000313" key="1">
    <source>
        <dbReference type="EMBL" id="SMB88271.1"/>
    </source>
</evidence>
<sequence>MFGKGRMLLMGIILGFMLFVPTVGWFSDKVKEKDFLQNVDTHRYLDMMQQDQEEKVKEIFGTIGDKLKNEPEESLITDKVVEAPNIDEAIANRAEQNRIEVVEAPKASEVKNTKKSSEKKLVKQDNHLNKKTDNTNLIVLGVDQNRLKFVSVYSINQKNKKSAGVFLPTKTGLNVNGQLLSLEKIHKKYGAESLKNLISKTMEISIPYYMEVDKQGLVDLSKIIGPVYIEDENVDVPNLFNQSPSSGDDAILQGVAKEVTKTKISDYPKLLGIFKENVKSDLGVKGAYSLYKIFKNLNHAELSKVILGGEKIKRDGQTLIIVEPYDWHNMVYQMTE</sequence>
<name>A0A1W1V5F6_DESTI</name>
<keyword evidence="2" id="KW-1185">Reference proteome</keyword>
<dbReference type="Gene3D" id="3.40.630.190">
    <property type="entry name" value="LCP protein"/>
    <property type="match status" value="1"/>
</dbReference>
<protein>
    <submittedName>
        <fullName evidence="1">Anionic cell wall polymer biosynthesis enzyme, LytR-Cps2A-Psr (LCP) family</fullName>
    </submittedName>
</protein>
<evidence type="ECO:0000313" key="2">
    <source>
        <dbReference type="Proteomes" id="UP000192731"/>
    </source>
</evidence>
<dbReference type="AlphaFoldDB" id="A0A1W1V5F6"/>
<gene>
    <name evidence="1" type="ORF">SAMN00017405_1871</name>
</gene>